<dbReference type="Pfam" id="PF11715">
    <property type="entry name" value="Beta-prop_Nup120_160"/>
    <property type="match status" value="1"/>
</dbReference>
<reference evidence="5 6" key="1">
    <citation type="journal article" date="2020" name="Nat. Food">
        <title>A phased Vanilla planifolia genome enables genetic improvement of flavour and production.</title>
        <authorList>
            <person name="Hasing T."/>
            <person name="Tang H."/>
            <person name="Brym M."/>
            <person name="Khazi F."/>
            <person name="Huang T."/>
            <person name="Chambers A.H."/>
        </authorList>
    </citation>
    <scope>NUCLEOTIDE SEQUENCE [LARGE SCALE GENOMIC DNA]</scope>
    <source>
        <tissue evidence="5">Leaf</tissue>
    </source>
</reference>
<dbReference type="PANTHER" id="PTHR21286">
    <property type="entry name" value="NUCLEAR PORE COMPLEX PROTEIN NUP160"/>
    <property type="match status" value="1"/>
</dbReference>
<organism evidence="5 6">
    <name type="scientific">Vanilla planifolia</name>
    <name type="common">Vanilla</name>
    <dbReference type="NCBI Taxonomy" id="51239"/>
    <lineage>
        <taxon>Eukaryota</taxon>
        <taxon>Viridiplantae</taxon>
        <taxon>Streptophyta</taxon>
        <taxon>Embryophyta</taxon>
        <taxon>Tracheophyta</taxon>
        <taxon>Spermatophyta</taxon>
        <taxon>Magnoliopsida</taxon>
        <taxon>Liliopsida</taxon>
        <taxon>Asparagales</taxon>
        <taxon>Orchidaceae</taxon>
        <taxon>Vanilloideae</taxon>
        <taxon>Vanilleae</taxon>
        <taxon>Vanilla</taxon>
    </lineage>
</organism>
<evidence type="ECO:0000259" key="4">
    <source>
        <dbReference type="Pfam" id="PF11715"/>
    </source>
</evidence>
<dbReference type="InterPro" id="IPR059141">
    <property type="entry name" value="Beta-prop_Nup120_160"/>
</dbReference>
<keyword evidence="2" id="KW-0813">Transport</keyword>
<name>A0A835U4J9_VANPL</name>
<dbReference type="GO" id="GO:0005643">
    <property type="term" value="C:nuclear pore"/>
    <property type="evidence" value="ECO:0007669"/>
    <property type="project" value="TreeGrafter"/>
</dbReference>
<evidence type="ECO:0000256" key="2">
    <source>
        <dbReference type="ARBA" id="ARBA00022448"/>
    </source>
</evidence>
<proteinExistence type="predicted"/>
<dbReference type="PANTHER" id="PTHR21286:SF0">
    <property type="entry name" value="NUCLEAR PORE COMPLEX PROTEIN NUP160"/>
    <property type="match status" value="1"/>
</dbReference>
<accession>A0A835U4J9</accession>
<evidence type="ECO:0000313" key="6">
    <source>
        <dbReference type="Proteomes" id="UP000639772"/>
    </source>
</evidence>
<evidence type="ECO:0000256" key="3">
    <source>
        <dbReference type="ARBA" id="ARBA00023242"/>
    </source>
</evidence>
<protein>
    <recommendedName>
        <fullName evidence="4">Nucleoporin Nup120/160 beta-propeller domain-containing protein</fullName>
    </recommendedName>
</protein>
<comment type="caution">
    <text evidence="5">The sequence shown here is derived from an EMBL/GenBank/DDBJ whole genome shotgun (WGS) entry which is preliminary data.</text>
</comment>
<dbReference type="AlphaFoldDB" id="A0A835U4J9"/>
<dbReference type="InterPro" id="IPR036322">
    <property type="entry name" value="WD40_repeat_dom_sf"/>
</dbReference>
<feature type="domain" description="Nucleoporin Nup120/160 beta-propeller" evidence="4">
    <location>
        <begin position="65"/>
        <end position="350"/>
    </location>
</feature>
<keyword evidence="3" id="KW-0539">Nucleus</keyword>
<dbReference type="Proteomes" id="UP000639772">
    <property type="component" value="Unassembled WGS sequence"/>
</dbReference>
<evidence type="ECO:0000256" key="1">
    <source>
        <dbReference type="ARBA" id="ARBA00004123"/>
    </source>
</evidence>
<sequence length="363" mass="40421">MSTAAAVPIVAMEVPIATGDRMQWIELTIPSSCTLPPSDSVAVNTPAIRRNTASCHVISGDPPAYLLWRIHGNLPNVLEVVVLFACYEYPDTGLRFYFPEELYPFAFLCKNELNKDAGGDAYLLYALTVSGTAYLLNLKRPFKYVPGSIFSSNELIEFSVQSSAPDAKITTVAATLGCLVIGRQDGSISCYQLGVLHPNKPGFMSELRDDAGLGRLWNLMSRGKAIGAVLDMTILEVWNKKLLFVLHSDGNMRIWDLLNWTRVLSHNLSSATTPSRFWVGSADYESKAITIAVLYVTDVEVITFYNIGFNVGEKRTLLLEPLSRSVTFDKGSFIDLKINSNKLWIIKEDGSFFYELSEHDYMR</sequence>
<gene>
    <name evidence="5" type="ORF">HPP92_027788</name>
</gene>
<dbReference type="GO" id="GO:0017056">
    <property type="term" value="F:structural constituent of nuclear pore"/>
    <property type="evidence" value="ECO:0007669"/>
    <property type="project" value="TreeGrafter"/>
</dbReference>
<dbReference type="InterPro" id="IPR021717">
    <property type="entry name" value="Nucleoporin_Nup160"/>
</dbReference>
<dbReference type="OrthoDB" id="67716at2759"/>
<dbReference type="SUPFAM" id="SSF50978">
    <property type="entry name" value="WD40 repeat-like"/>
    <property type="match status" value="1"/>
</dbReference>
<comment type="subcellular location">
    <subcellularLocation>
        <location evidence="1">Nucleus</location>
    </subcellularLocation>
</comment>
<dbReference type="EMBL" id="JADCNM010000299">
    <property type="protein sequence ID" value="KAG0448523.1"/>
    <property type="molecule type" value="Genomic_DNA"/>
</dbReference>
<evidence type="ECO:0000313" key="5">
    <source>
        <dbReference type="EMBL" id="KAG0448523.1"/>
    </source>
</evidence>